<dbReference type="BioCyc" id="LINT1001599:G11K9-1880-MONOMER"/>
<dbReference type="AlphaFoldDB" id="M3FVT7"/>
<protein>
    <submittedName>
        <fullName evidence="1">Uncharacterized protein</fullName>
    </submittedName>
</protein>
<gene>
    <name evidence="1" type="ORF">LEP1GSC151_5568</name>
</gene>
<dbReference type="EMBL" id="AFME02000160">
    <property type="protein sequence ID" value="EMG11534.1"/>
    <property type="molecule type" value="Genomic_DNA"/>
</dbReference>
<proteinExistence type="predicted"/>
<comment type="caution">
    <text evidence="1">The sequence shown here is derived from an EMBL/GenBank/DDBJ whole genome shotgun (WGS) entry which is preliminary data.</text>
</comment>
<reference evidence="1 2" key="1">
    <citation type="submission" date="2013-02" db="EMBL/GenBank/DDBJ databases">
        <authorList>
            <person name="Harkins D.M."/>
            <person name="Durkin A.S."/>
            <person name="Brinkac L.M."/>
            <person name="Haft D.H."/>
            <person name="Selengut J.D."/>
            <person name="Sanka R."/>
            <person name="DePew J."/>
            <person name="Purushe J."/>
            <person name="Tulsiani S.M."/>
            <person name="Graham G.C."/>
            <person name="Burns M.-A."/>
            <person name="Dohnt M.F."/>
            <person name="Smythe L.D."/>
            <person name="McKay D.B."/>
            <person name="Craig S.B."/>
            <person name="Vinetz J.M."/>
            <person name="Sutton G.G."/>
            <person name="Nierman W.C."/>
            <person name="Fouts D.E."/>
        </authorList>
    </citation>
    <scope>NUCLEOTIDE SEQUENCE [LARGE SCALE GENOMIC DNA]</scope>
    <source>
        <strain evidence="1 2">LT2186</strain>
    </source>
</reference>
<dbReference type="Proteomes" id="UP000011776">
    <property type="component" value="Unassembled WGS sequence"/>
</dbReference>
<dbReference type="Gene3D" id="3.90.1150.10">
    <property type="entry name" value="Aspartate Aminotransferase, domain 1"/>
    <property type="match status" value="1"/>
</dbReference>
<accession>M3FVT7</accession>
<name>M3FVT7_LEPIR</name>
<organism evidence="1 2">
    <name type="scientific">Leptospira interrogans serovar Grippotyphosa str. LT2186</name>
    <dbReference type="NCBI Taxonomy" id="1001599"/>
    <lineage>
        <taxon>Bacteria</taxon>
        <taxon>Pseudomonadati</taxon>
        <taxon>Spirochaetota</taxon>
        <taxon>Spirochaetia</taxon>
        <taxon>Leptospirales</taxon>
        <taxon>Leptospiraceae</taxon>
        <taxon>Leptospira</taxon>
    </lineage>
</organism>
<evidence type="ECO:0000313" key="2">
    <source>
        <dbReference type="Proteomes" id="UP000011776"/>
    </source>
</evidence>
<dbReference type="InterPro" id="IPR015422">
    <property type="entry name" value="PyrdxlP-dep_Trfase_small"/>
</dbReference>
<sequence>MNQNKPTSKLISDFWKGKTSEELFERAKKVSPGGVHSPVRSFRSVGGRPYFLLLQKGLR</sequence>
<evidence type="ECO:0000313" key="1">
    <source>
        <dbReference type="EMBL" id="EMG11534.1"/>
    </source>
</evidence>